<organism evidence="1 2">
    <name type="scientific">candidate division TA06 bacterium</name>
    <dbReference type="NCBI Taxonomy" id="2250710"/>
    <lineage>
        <taxon>Bacteria</taxon>
        <taxon>Bacteria division TA06</taxon>
    </lineage>
</organism>
<dbReference type="Proteomes" id="UP000736328">
    <property type="component" value="Unassembled WGS sequence"/>
</dbReference>
<accession>A0A933ICH3</accession>
<comment type="caution">
    <text evidence="1">The sequence shown here is derived from an EMBL/GenBank/DDBJ whole genome shotgun (WGS) entry which is preliminary data.</text>
</comment>
<name>A0A933ICH3_UNCT6</name>
<dbReference type="AlphaFoldDB" id="A0A933ICH3"/>
<evidence type="ECO:0000313" key="1">
    <source>
        <dbReference type="EMBL" id="MBI4727272.1"/>
    </source>
</evidence>
<sequence length="145" mass="15390">MQKKPLIGLTLAAALIALGIMGCSAITPAPEVKIISISQSAFGGNDTIVTTITFESKNKVDAIITTQQCTYIGPGTAPIKKNSDIIHYTFFVNGKTTAPMDITLTGMNALRTAVGGSPATMWLKFWGEDAYGYNKTFSDSVSVSF</sequence>
<reference evidence="1" key="1">
    <citation type="submission" date="2020-07" db="EMBL/GenBank/DDBJ databases">
        <title>Huge and variable diversity of episymbiotic CPR bacteria and DPANN archaea in groundwater ecosystems.</title>
        <authorList>
            <person name="He C.Y."/>
            <person name="Keren R."/>
            <person name="Whittaker M."/>
            <person name="Farag I.F."/>
            <person name="Doudna J."/>
            <person name="Cate J.H.D."/>
            <person name="Banfield J.F."/>
        </authorList>
    </citation>
    <scope>NUCLEOTIDE SEQUENCE</scope>
    <source>
        <strain evidence="1">NC_groundwater_1520_Pr4_B-0.1um_53_5</strain>
    </source>
</reference>
<protein>
    <submittedName>
        <fullName evidence="1">Uncharacterized protein</fullName>
    </submittedName>
</protein>
<evidence type="ECO:0000313" key="2">
    <source>
        <dbReference type="Proteomes" id="UP000736328"/>
    </source>
</evidence>
<dbReference type="PROSITE" id="PS51257">
    <property type="entry name" value="PROKAR_LIPOPROTEIN"/>
    <property type="match status" value="1"/>
</dbReference>
<gene>
    <name evidence="1" type="ORF">HY768_08655</name>
</gene>
<dbReference type="EMBL" id="JACQXR010000113">
    <property type="protein sequence ID" value="MBI4727272.1"/>
    <property type="molecule type" value="Genomic_DNA"/>
</dbReference>
<proteinExistence type="predicted"/>